<dbReference type="PANTHER" id="PTHR34376">
    <property type="entry name" value="SERINE PROTEASE INHIBITOR, KAZAL-TYPE FAMILY PROTEIN"/>
    <property type="match status" value="1"/>
</dbReference>
<reference evidence="3" key="2">
    <citation type="submission" date="2017-02" db="EMBL/GenBank/DDBJ databases">
        <title>Sunflower complete genome.</title>
        <authorList>
            <person name="Langlade N."/>
            <person name="Munos S."/>
        </authorList>
    </citation>
    <scope>NUCLEOTIDE SEQUENCE [LARGE SCALE GENOMIC DNA]</scope>
    <source>
        <tissue evidence="3">Leaves</tissue>
    </source>
</reference>
<dbReference type="Gene3D" id="3.30.60.30">
    <property type="match status" value="1"/>
</dbReference>
<dbReference type="PANTHER" id="PTHR34376:SF4">
    <property type="entry name" value="KAZAL-LIKE DOMAIN-CONTAINING PROTEIN"/>
    <property type="match status" value="1"/>
</dbReference>
<feature type="chain" id="PRO_5012874482" evidence="1">
    <location>
        <begin position="25"/>
        <end position="83"/>
    </location>
</feature>
<evidence type="ECO:0000256" key="1">
    <source>
        <dbReference type="SAM" id="SignalP"/>
    </source>
</evidence>
<accession>A0A251U5P9</accession>
<name>A0A251U5P9_HELAN</name>
<reference evidence="2" key="3">
    <citation type="submission" date="2020-06" db="EMBL/GenBank/DDBJ databases">
        <title>Helianthus annuus Genome sequencing and assembly Release 2.</title>
        <authorList>
            <person name="Gouzy J."/>
            <person name="Langlade N."/>
            <person name="Munos S."/>
        </authorList>
    </citation>
    <scope>NUCLEOTIDE SEQUENCE</scope>
    <source>
        <tissue evidence="2">Leaves</tissue>
    </source>
</reference>
<dbReference type="Proteomes" id="UP000215914">
    <property type="component" value="Chromosome 8"/>
</dbReference>
<reference evidence="2 4" key="1">
    <citation type="journal article" date="2017" name="Nature">
        <title>The sunflower genome provides insights into oil metabolism, flowering and Asterid evolution.</title>
        <authorList>
            <person name="Badouin H."/>
            <person name="Gouzy J."/>
            <person name="Grassa C.J."/>
            <person name="Murat F."/>
            <person name="Staton S.E."/>
            <person name="Cottret L."/>
            <person name="Lelandais-Briere C."/>
            <person name="Owens G.L."/>
            <person name="Carrere S."/>
            <person name="Mayjonade B."/>
            <person name="Legrand L."/>
            <person name="Gill N."/>
            <person name="Kane N.C."/>
            <person name="Bowers J.E."/>
            <person name="Hubner S."/>
            <person name="Bellec A."/>
            <person name="Berard A."/>
            <person name="Berges H."/>
            <person name="Blanchet N."/>
            <person name="Boniface M.C."/>
            <person name="Brunel D."/>
            <person name="Catrice O."/>
            <person name="Chaidir N."/>
            <person name="Claudel C."/>
            <person name="Donnadieu C."/>
            <person name="Faraut T."/>
            <person name="Fievet G."/>
            <person name="Helmstetter N."/>
            <person name="King M."/>
            <person name="Knapp S.J."/>
            <person name="Lai Z."/>
            <person name="Le Paslier M.C."/>
            <person name="Lippi Y."/>
            <person name="Lorenzon L."/>
            <person name="Mandel J.R."/>
            <person name="Marage G."/>
            <person name="Marchand G."/>
            <person name="Marquand E."/>
            <person name="Bret-Mestries E."/>
            <person name="Morien E."/>
            <person name="Nambeesan S."/>
            <person name="Nguyen T."/>
            <person name="Pegot-Espagnet P."/>
            <person name="Pouilly N."/>
            <person name="Raftis F."/>
            <person name="Sallet E."/>
            <person name="Schiex T."/>
            <person name="Thomas J."/>
            <person name="Vandecasteele C."/>
            <person name="Vares D."/>
            <person name="Vear F."/>
            <person name="Vautrin S."/>
            <person name="Crespi M."/>
            <person name="Mangin B."/>
            <person name="Burke J.M."/>
            <person name="Salse J."/>
            <person name="Munos S."/>
            <person name="Vincourt P."/>
            <person name="Rieseberg L.H."/>
            <person name="Langlade N.B."/>
        </authorList>
    </citation>
    <scope>NUCLEOTIDE SEQUENCE [LARGE SCALE GENOMIC DNA]</scope>
    <source>
        <strain evidence="4">cv. SF193</strain>
        <tissue evidence="2">Leaves</tissue>
    </source>
</reference>
<sequence length="83" mass="8799">MSSKSPSILLFLLLLTVAVAVTTARTPSLCSSFPVSRGSRGSCSIRCIRWDPVCGVNNVTYGCGCPEARCYGVRVVKLGPCET</sequence>
<evidence type="ECO:0000313" key="4">
    <source>
        <dbReference type="Proteomes" id="UP000215914"/>
    </source>
</evidence>
<dbReference type="AlphaFoldDB" id="A0A251U5P9"/>
<keyword evidence="4" id="KW-1185">Reference proteome</keyword>
<gene>
    <name evidence="3" type="ORF">HannXRQ_Chr08g0225801</name>
    <name evidence="2" type="ORF">HanXRQr2_Chr08g0340411</name>
</gene>
<proteinExistence type="predicted"/>
<dbReference type="OMA" id="CRINCFR"/>
<feature type="signal peptide" evidence="1">
    <location>
        <begin position="1"/>
        <end position="24"/>
    </location>
</feature>
<dbReference type="Gramene" id="mRNA:HanXRQr2_Chr08g0340411">
    <property type="protein sequence ID" value="CDS:HanXRQr2_Chr08g0340411.1"/>
    <property type="gene ID" value="HanXRQr2_Chr08g0340411"/>
</dbReference>
<dbReference type="EMBL" id="MNCJ02000323">
    <property type="protein sequence ID" value="KAF5795503.1"/>
    <property type="molecule type" value="Genomic_DNA"/>
</dbReference>
<protein>
    <submittedName>
        <fullName evidence="3">Uncharacterized protein</fullName>
    </submittedName>
</protein>
<evidence type="ECO:0000313" key="2">
    <source>
        <dbReference type="EMBL" id="KAF5795503.1"/>
    </source>
</evidence>
<evidence type="ECO:0000313" key="3">
    <source>
        <dbReference type="EMBL" id="OTG18687.1"/>
    </source>
</evidence>
<dbReference type="FunCoup" id="A0A251U5P9">
    <property type="interactions" value="411"/>
</dbReference>
<organism evidence="3 4">
    <name type="scientific">Helianthus annuus</name>
    <name type="common">Common sunflower</name>
    <dbReference type="NCBI Taxonomy" id="4232"/>
    <lineage>
        <taxon>Eukaryota</taxon>
        <taxon>Viridiplantae</taxon>
        <taxon>Streptophyta</taxon>
        <taxon>Embryophyta</taxon>
        <taxon>Tracheophyta</taxon>
        <taxon>Spermatophyta</taxon>
        <taxon>Magnoliopsida</taxon>
        <taxon>eudicotyledons</taxon>
        <taxon>Gunneridae</taxon>
        <taxon>Pentapetalae</taxon>
        <taxon>asterids</taxon>
        <taxon>campanulids</taxon>
        <taxon>Asterales</taxon>
        <taxon>Asteraceae</taxon>
        <taxon>Asteroideae</taxon>
        <taxon>Heliantheae alliance</taxon>
        <taxon>Heliantheae</taxon>
        <taxon>Helianthus</taxon>
    </lineage>
</organism>
<dbReference type="InParanoid" id="A0A251U5P9"/>
<dbReference type="EMBL" id="CM007897">
    <property type="protein sequence ID" value="OTG18687.1"/>
    <property type="molecule type" value="Genomic_DNA"/>
</dbReference>
<keyword evidence="1" id="KW-0732">Signal</keyword>